<dbReference type="GO" id="GO:0000390">
    <property type="term" value="P:spliceosomal complex disassembly"/>
    <property type="evidence" value="ECO:0007669"/>
    <property type="project" value="InterPro"/>
</dbReference>
<dbReference type="PANTHER" id="PTHR23329:SF1">
    <property type="entry name" value="TUFTELIN-INTERACTING PROTEIN 11"/>
    <property type="match status" value="1"/>
</dbReference>
<dbReference type="PROSITE" id="PS50174">
    <property type="entry name" value="G_PATCH"/>
    <property type="match status" value="1"/>
</dbReference>
<dbReference type="InterPro" id="IPR000467">
    <property type="entry name" value="G_patch_dom"/>
</dbReference>
<organism evidence="2 3">
    <name type="scientific">Artemisia annua</name>
    <name type="common">Sweet wormwood</name>
    <dbReference type="NCBI Taxonomy" id="35608"/>
    <lineage>
        <taxon>Eukaryota</taxon>
        <taxon>Viridiplantae</taxon>
        <taxon>Streptophyta</taxon>
        <taxon>Embryophyta</taxon>
        <taxon>Tracheophyta</taxon>
        <taxon>Spermatophyta</taxon>
        <taxon>Magnoliopsida</taxon>
        <taxon>eudicotyledons</taxon>
        <taxon>Gunneridae</taxon>
        <taxon>Pentapetalae</taxon>
        <taxon>asterids</taxon>
        <taxon>campanulids</taxon>
        <taxon>Asterales</taxon>
        <taxon>Asteraceae</taxon>
        <taxon>Asteroideae</taxon>
        <taxon>Anthemideae</taxon>
        <taxon>Artemisiinae</taxon>
        <taxon>Artemisia</taxon>
    </lineage>
</organism>
<dbReference type="InterPro" id="IPR045211">
    <property type="entry name" value="TFP11/STIP/Ntr1"/>
</dbReference>
<name>A0A2U1QHU6_ARTAN</name>
<gene>
    <name evidence="2" type="ORF">CTI12_AA014070</name>
</gene>
<dbReference type="PANTHER" id="PTHR23329">
    <property type="entry name" value="TUFTELIN-INTERACTING PROTEIN 11-RELATED"/>
    <property type="match status" value="1"/>
</dbReference>
<keyword evidence="2" id="KW-0238">DNA-binding</keyword>
<protein>
    <submittedName>
        <fullName evidence="2">GC-rich sequence DNA-binding factor domain-containing protein</fullName>
    </submittedName>
</protein>
<keyword evidence="3" id="KW-1185">Reference proteome</keyword>
<evidence type="ECO:0000313" key="3">
    <source>
        <dbReference type="Proteomes" id="UP000245207"/>
    </source>
</evidence>
<proteinExistence type="predicted"/>
<accession>A0A2U1QHU6</accession>
<feature type="domain" description="G-patch" evidence="1">
    <location>
        <begin position="42"/>
        <end position="82"/>
    </location>
</feature>
<reference evidence="2 3" key="1">
    <citation type="journal article" date="2018" name="Mol. Plant">
        <title>The genome of Artemisia annua provides insight into the evolution of Asteraceae family and artemisinin biosynthesis.</title>
        <authorList>
            <person name="Shen Q."/>
            <person name="Zhang L."/>
            <person name="Liao Z."/>
            <person name="Wang S."/>
            <person name="Yan T."/>
            <person name="Shi P."/>
            <person name="Liu M."/>
            <person name="Fu X."/>
            <person name="Pan Q."/>
            <person name="Wang Y."/>
            <person name="Lv Z."/>
            <person name="Lu X."/>
            <person name="Zhang F."/>
            <person name="Jiang W."/>
            <person name="Ma Y."/>
            <person name="Chen M."/>
            <person name="Hao X."/>
            <person name="Li L."/>
            <person name="Tang Y."/>
            <person name="Lv G."/>
            <person name="Zhou Y."/>
            <person name="Sun X."/>
            <person name="Brodelius P.E."/>
            <person name="Rose J.K.C."/>
            <person name="Tang K."/>
        </authorList>
    </citation>
    <scope>NUCLEOTIDE SEQUENCE [LARGE SCALE GENOMIC DNA]</scope>
    <source>
        <strain evidence="3">cv. Huhao1</strain>
        <tissue evidence="2">Leaf</tissue>
    </source>
</reference>
<dbReference type="Proteomes" id="UP000245207">
    <property type="component" value="Unassembled WGS sequence"/>
</dbReference>
<comment type="caution">
    <text evidence="2">The sequence shown here is derived from an EMBL/GenBank/DDBJ whole genome shotgun (WGS) entry which is preliminary data.</text>
</comment>
<dbReference type="STRING" id="35608.A0A2U1QHU6"/>
<dbReference type="AlphaFoldDB" id="A0A2U1QHU6"/>
<dbReference type="Pfam" id="PF01585">
    <property type="entry name" value="G-patch"/>
    <property type="match status" value="1"/>
</dbReference>
<evidence type="ECO:0000313" key="2">
    <source>
        <dbReference type="EMBL" id="PWA97545.1"/>
    </source>
</evidence>
<dbReference type="GO" id="GO:0003677">
    <property type="term" value="F:DNA binding"/>
    <property type="evidence" value="ECO:0007669"/>
    <property type="project" value="UniProtKB-KW"/>
</dbReference>
<dbReference type="EMBL" id="PKPP01000117">
    <property type="protein sequence ID" value="PWA97545.1"/>
    <property type="molecule type" value="Genomic_DNA"/>
</dbReference>
<dbReference type="OrthoDB" id="1729282at2759"/>
<dbReference type="GO" id="GO:0071008">
    <property type="term" value="C:U2-type post-mRNA release spliceosomal complex"/>
    <property type="evidence" value="ECO:0007669"/>
    <property type="project" value="TreeGrafter"/>
</dbReference>
<evidence type="ECO:0000259" key="1">
    <source>
        <dbReference type="PROSITE" id="PS50174"/>
    </source>
</evidence>
<sequence>MTVLLMYPVDYNFHKSIYSLSCFIDGLNVDIWCMVICCLNLKPFMRLAYCLGGGLGKNAQGIVAPIEAKLRPKNMGMGFNDYKEASNAPTLQEEEKKALPQPTGIQPKEKLWSKQGKSKKKKKDYISAEELLVKKQEQGLETIPRMGAVDKADGPLRLFQGDEIFDSPYTQLFMEVVFPAVRLRALIPGKRSSLNHCCSFLMCGNNYFLTRLFRTF</sequence>